<dbReference type="Proteomes" id="UP001589793">
    <property type="component" value="Unassembled WGS sequence"/>
</dbReference>
<evidence type="ECO:0000313" key="1">
    <source>
        <dbReference type="EMBL" id="MFC0675033.1"/>
    </source>
</evidence>
<keyword evidence="2" id="KW-1185">Reference proteome</keyword>
<dbReference type="RefSeq" id="WP_376981683.1">
    <property type="nucleotide sequence ID" value="NZ_JBHLSV010000018.1"/>
</dbReference>
<reference evidence="1 2" key="1">
    <citation type="submission" date="2024-09" db="EMBL/GenBank/DDBJ databases">
        <authorList>
            <person name="Sun Q."/>
            <person name="Mori K."/>
        </authorList>
    </citation>
    <scope>NUCLEOTIDE SEQUENCE [LARGE SCALE GENOMIC DNA]</scope>
    <source>
        <strain evidence="1 2">CICC 10874</strain>
    </source>
</reference>
<dbReference type="SUPFAM" id="SSF53756">
    <property type="entry name" value="UDP-Glycosyltransferase/glycogen phosphorylase"/>
    <property type="match status" value="1"/>
</dbReference>
<dbReference type="Gene3D" id="3.40.50.2000">
    <property type="entry name" value="Glycogen Phosphorylase B"/>
    <property type="match status" value="1"/>
</dbReference>
<keyword evidence="1" id="KW-0328">Glycosyltransferase</keyword>
<evidence type="ECO:0000313" key="2">
    <source>
        <dbReference type="Proteomes" id="UP001589793"/>
    </source>
</evidence>
<protein>
    <submittedName>
        <fullName evidence="1">Glycosyltransferase</fullName>
        <ecNumber evidence="1">2.4.-.-</ecNumber>
    </submittedName>
</protein>
<proteinExistence type="predicted"/>
<dbReference type="Pfam" id="PF13692">
    <property type="entry name" value="Glyco_trans_1_4"/>
    <property type="match status" value="1"/>
</dbReference>
<dbReference type="GO" id="GO:0016757">
    <property type="term" value="F:glycosyltransferase activity"/>
    <property type="evidence" value="ECO:0007669"/>
    <property type="project" value="UniProtKB-KW"/>
</dbReference>
<organism evidence="1 2">
    <name type="scientific">Brachybacterium hainanense</name>
    <dbReference type="NCBI Taxonomy" id="1541174"/>
    <lineage>
        <taxon>Bacteria</taxon>
        <taxon>Bacillati</taxon>
        <taxon>Actinomycetota</taxon>
        <taxon>Actinomycetes</taxon>
        <taxon>Micrococcales</taxon>
        <taxon>Dermabacteraceae</taxon>
        <taxon>Brachybacterium</taxon>
    </lineage>
</organism>
<name>A0ABV6RDG2_9MICO</name>
<accession>A0ABV6RDG2</accession>
<dbReference type="EC" id="2.4.-.-" evidence="1"/>
<dbReference type="EMBL" id="JBHLSV010000018">
    <property type="protein sequence ID" value="MFC0675033.1"/>
    <property type="molecule type" value="Genomic_DNA"/>
</dbReference>
<keyword evidence="1" id="KW-0808">Transferase</keyword>
<comment type="caution">
    <text evidence="1">The sequence shown here is derived from an EMBL/GenBank/DDBJ whole genome shotgun (WGS) entry which is preliminary data.</text>
</comment>
<gene>
    <name evidence="1" type="ORF">ACFFF6_13790</name>
</gene>
<sequence>MPGRTGALAQFSLVHHVLGDGAVDRAALDRAVAALLAVADRARRRGRPADAGGMLDLALQLSYHPSVHFSERLSPLATDPDSFLAAYEASPFARELIASPDALVSGAAHRQPEGRARRVLILAHDSWTFIDRVRADLASHADVEFRSLRVGDLPAADRPSHRSIVGMRVGYSLDGRLAPVPAALVPHLEWADAVMVEWGTYPLAWFSLLDTERFGIEVVARLHRFEAYTPYPMLTRFARIGTMAFVSDAVRALVARQAPRLPQAGLVVVVRNVHSYEGFAPAKDEDAPWTLVQVGWAPPVKDVLFSLRVLRRLREEDDRYRLLLLGAGLPEHPAPHEASWVAAVREALQQSPDGVEILGYRDDVPAILSRAGFLLSSSLHEGTHESVAEAGMAGCVPVVRDWPEAAPYGGAEVIYPADWVVPDVDAAAARVLAHQDLAMLTSAGARAREWVQENRDADDVRLEYLDLLGLHPRG</sequence>